<sequence>MTTDPPELTLTAGDVVAMVAQQMEVSGARPTLTDESKLAAERVAEQLLDTLSGDLARPANGAQHPPPPPPPPAPAPPAPAPPAQE</sequence>
<organism evidence="2 3">
    <name type="scientific">Cryptosporangium phraense</name>
    <dbReference type="NCBI Taxonomy" id="2593070"/>
    <lineage>
        <taxon>Bacteria</taxon>
        <taxon>Bacillati</taxon>
        <taxon>Actinomycetota</taxon>
        <taxon>Actinomycetes</taxon>
        <taxon>Cryptosporangiales</taxon>
        <taxon>Cryptosporangiaceae</taxon>
        <taxon>Cryptosporangium</taxon>
    </lineage>
</organism>
<evidence type="ECO:0000256" key="1">
    <source>
        <dbReference type="SAM" id="MobiDB-lite"/>
    </source>
</evidence>
<protein>
    <submittedName>
        <fullName evidence="2">Uncharacterized protein</fullName>
    </submittedName>
</protein>
<dbReference type="OrthoDB" id="9924969at2"/>
<comment type="caution">
    <text evidence="2">The sequence shown here is derived from an EMBL/GenBank/DDBJ whole genome shotgun (WGS) entry which is preliminary data.</text>
</comment>
<dbReference type="RefSeq" id="WP_142706245.1">
    <property type="nucleotide sequence ID" value="NZ_VIRS01000014.1"/>
</dbReference>
<feature type="region of interest" description="Disordered" evidence="1">
    <location>
        <begin position="47"/>
        <end position="85"/>
    </location>
</feature>
<feature type="compositionally biased region" description="Pro residues" evidence="1">
    <location>
        <begin position="64"/>
        <end position="85"/>
    </location>
</feature>
<gene>
    <name evidence="2" type="ORF">FL583_20130</name>
</gene>
<dbReference type="EMBL" id="VIRS01000014">
    <property type="protein sequence ID" value="TQS43160.1"/>
    <property type="molecule type" value="Genomic_DNA"/>
</dbReference>
<accession>A0A545APE2</accession>
<dbReference type="InParanoid" id="A0A545APE2"/>
<evidence type="ECO:0000313" key="2">
    <source>
        <dbReference type="EMBL" id="TQS43160.1"/>
    </source>
</evidence>
<keyword evidence="3" id="KW-1185">Reference proteome</keyword>
<evidence type="ECO:0000313" key="3">
    <source>
        <dbReference type="Proteomes" id="UP000317982"/>
    </source>
</evidence>
<name>A0A545APE2_9ACTN</name>
<reference evidence="2 3" key="1">
    <citation type="submission" date="2019-07" db="EMBL/GenBank/DDBJ databases">
        <title>Cryptosporangium phraense sp. nov., isolated from plant litter.</title>
        <authorList>
            <person name="Suriyachadkun C."/>
        </authorList>
    </citation>
    <scope>NUCLEOTIDE SEQUENCE [LARGE SCALE GENOMIC DNA]</scope>
    <source>
        <strain evidence="2 3">A-T 5661</strain>
    </source>
</reference>
<dbReference type="AlphaFoldDB" id="A0A545APE2"/>
<proteinExistence type="predicted"/>
<dbReference type="Proteomes" id="UP000317982">
    <property type="component" value="Unassembled WGS sequence"/>
</dbReference>